<gene>
    <name evidence="2" type="ORF">Acy02nite_84870</name>
</gene>
<dbReference type="AlphaFoldDB" id="A0A919IST5"/>
<evidence type="ECO:0000256" key="1">
    <source>
        <dbReference type="SAM" id="MobiDB-lite"/>
    </source>
</evidence>
<evidence type="ECO:0000313" key="3">
    <source>
        <dbReference type="Proteomes" id="UP000619479"/>
    </source>
</evidence>
<dbReference type="EMBL" id="BOMH01000078">
    <property type="protein sequence ID" value="GID70606.1"/>
    <property type="molecule type" value="Genomic_DNA"/>
</dbReference>
<feature type="region of interest" description="Disordered" evidence="1">
    <location>
        <begin position="145"/>
        <end position="209"/>
    </location>
</feature>
<comment type="caution">
    <text evidence="2">The sequence shown here is derived from an EMBL/GenBank/DDBJ whole genome shotgun (WGS) entry which is preliminary data.</text>
</comment>
<feature type="compositionally biased region" description="Polar residues" evidence="1">
    <location>
        <begin position="154"/>
        <end position="183"/>
    </location>
</feature>
<feature type="compositionally biased region" description="Basic and acidic residues" evidence="1">
    <location>
        <begin position="198"/>
        <end position="209"/>
    </location>
</feature>
<dbReference type="Proteomes" id="UP000619479">
    <property type="component" value="Unassembled WGS sequence"/>
</dbReference>
<reference evidence="2" key="1">
    <citation type="submission" date="2021-01" db="EMBL/GenBank/DDBJ databases">
        <title>Whole genome shotgun sequence of Actinoplanes cyaneus NBRC 14990.</title>
        <authorList>
            <person name="Komaki H."/>
            <person name="Tamura T."/>
        </authorList>
    </citation>
    <scope>NUCLEOTIDE SEQUENCE</scope>
    <source>
        <strain evidence="2">NBRC 14990</strain>
    </source>
</reference>
<proteinExistence type="predicted"/>
<accession>A0A919IST5</accession>
<organism evidence="2 3">
    <name type="scientific">Actinoplanes cyaneus</name>
    <dbReference type="NCBI Taxonomy" id="52696"/>
    <lineage>
        <taxon>Bacteria</taxon>
        <taxon>Bacillati</taxon>
        <taxon>Actinomycetota</taxon>
        <taxon>Actinomycetes</taxon>
        <taxon>Micromonosporales</taxon>
        <taxon>Micromonosporaceae</taxon>
        <taxon>Actinoplanes</taxon>
    </lineage>
</organism>
<sequence length="209" mass="22947">MAGIDQFLPENQGPRLGDSGIITGMTADELVAIELDEDEREVLAHGLTEWGGPARCTEPLAVALDFGSVAELFEHVVRLRPLVRGGQPLSPRDWRRVLASAEVVFASDVFGSGWDWQATTGFRDEETIRLLRSLQRKIARTARIHELPPVENPSVENPSAENSRVENPSADDPSTQNLSTEQPSTEHRSTENPSTERPGVDEHPPAEPS</sequence>
<name>A0A919IST5_9ACTN</name>
<protein>
    <submittedName>
        <fullName evidence="2">Uncharacterized protein</fullName>
    </submittedName>
</protein>
<evidence type="ECO:0000313" key="2">
    <source>
        <dbReference type="EMBL" id="GID70606.1"/>
    </source>
</evidence>
<keyword evidence="3" id="KW-1185">Reference proteome</keyword>